<protein>
    <recommendedName>
        <fullName evidence="4">Phosphoesterase</fullName>
        <ecNumber evidence="4">3.1.4.-</ecNumber>
    </recommendedName>
</protein>
<keyword evidence="2 4" id="KW-0479">Metal-binding</keyword>
<reference evidence="6" key="1">
    <citation type="journal article" date="2020" name="ISME J.">
        <title>Gammaproteobacteria mediating utilization of methyl-, sulfur- and petroleum organic compounds in deep ocean hydrothermal plumes.</title>
        <authorList>
            <person name="Zhou Z."/>
            <person name="Liu Y."/>
            <person name="Pan J."/>
            <person name="Cron B.R."/>
            <person name="Toner B.M."/>
            <person name="Anantharaman K."/>
            <person name="Breier J.A."/>
            <person name="Dick G.J."/>
            <person name="Li M."/>
        </authorList>
    </citation>
    <scope>NUCLEOTIDE SEQUENCE</scope>
    <source>
        <strain evidence="6">SZUA-1534</strain>
    </source>
</reference>
<organism evidence="6 7">
    <name type="scientific">Methanothermococcus okinawensis</name>
    <dbReference type="NCBI Taxonomy" id="155863"/>
    <lineage>
        <taxon>Archaea</taxon>
        <taxon>Methanobacteriati</taxon>
        <taxon>Methanobacteriota</taxon>
        <taxon>Methanomada group</taxon>
        <taxon>Methanococci</taxon>
        <taxon>Methanococcales</taxon>
        <taxon>Methanococcaceae</taxon>
        <taxon>Methanothermococcus</taxon>
    </lineage>
</organism>
<dbReference type="PANTHER" id="PTHR43165">
    <property type="entry name" value="METALLOPHOSPHOESTERASE"/>
    <property type="match status" value="1"/>
</dbReference>
<evidence type="ECO:0000256" key="4">
    <source>
        <dbReference type="RuleBase" id="RU362039"/>
    </source>
</evidence>
<feature type="domain" description="Calcineurin-like phosphoesterase" evidence="5">
    <location>
        <begin position="1"/>
        <end position="158"/>
    </location>
</feature>
<dbReference type="PROSITE" id="PS01269">
    <property type="entry name" value="UPF0025"/>
    <property type="match status" value="1"/>
</dbReference>
<evidence type="ECO:0000259" key="5">
    <source>
        <dbReference type="Pfam" id="PF12850"/>
    </source>
</evidence>
<name>A0A832ZZM1_9EURY</name>
<dbReference type="EC" id="3.1.4.-" evidence="4"/>
<dbReference type="PANTHER" id="PTHR43165:SF1">
    <property type="entry name" value="PHOSPHODIESTERASE MJ0936"/>
    <property type="match status" value="1"/>
</dbReference>
<evidence type="ECO:0000313" key="6">
    <source>
        <dbReference type="EMBL" id="HIQ33028.1"/>
    </source>
</evidence>
<comment type="cofactor">
    <cofactor evidence="4">
        <name>a divalent metal cation</name>
        <dbReference type="ChEBI" id="CHEBI:60240"/>
    </cofactor>
</comment>
<dbReference type="InterPro" id="IPR029052">
    <property type="entry name" value="Metallo-depent_PP-like"/>
</dbReference>
<comment type="caution">
    <text evidence="6">The sequence shown here is derived from an EMBL/GenBank/DDBJ whole genome shotgun (WGS) entry which is preliminary data.</text>
</comment>
<dbReference type="CDD" id="cd00841">
    <property type="entry name" value="MPP_YfcE"/>
    <property type="match status" value="1"/>
</dbReference>
<dbReference type="Pfam" id="PF12850">
    <property type="entry name" value="Metallophos_2"/>
    <property type="match status" value="1"/>
</dbReference>
<keyword evidence="3" id="KW-0378">Hydrolase</keyword>
<dbReference type="InterPro" id="IPR041802">
    <property type="entry name" value="MPP_YfcE"/>
</dbReference>
<dbReference type="InterPro" id="IPR000979">
    <property type="entry name" value="Phosphodiesterase_MJ0936/Vps29"/>
</dbReference>
<comment type="similarity">
    <text evidence="1 4">Belongs to the metallophosphoesterase superfamily. YfcE family.</text>
</comment>
<dbReference type="InterPro" id="IPR053193">
    <property type="entry name" value="MetalloPDE_YfcE-like"/>
</dbReference>
<dbReference type="InterPro" id="IPR020935">
    <property type="entry name" value="PdiEstase_YfcE_CS"/>
</dbReference>
<evidence type="ECO:0000256" key="3">
    <source>
        <dbReference type="ARBA" id="ARBA00022801"/>
    </source>
</evidence>
<dbReference type="Proteomes" id="UP000623215">
    <property type="component" value="Unassembled WGS sequence"/>
</dbReference>
<dbReference type="SUPFAM" id="SSF56300">
    <property type="entry name" value="Metallo-dependent phosphatases"/>
    <property type="match status" value="1"/>
</dbReference>
<evidence type="ECO:0000256" key="1">
    <source>
        <dbReference type="ARBA" id="ARBA00008950"/>
    </source>
</evidence>
<dbReference type="Gene3D" id="3.60.21.10">
    <property type="match status" value="1"/>
</dbReference>
<dbReference type="EMBL" id="DQVW01000116">
    <property type="protein sequence ID" value="HIQ33028.1"/>
    <property type="molecule type" value="Genomic_DNA"/>
</dbReference>
<dbReference type="GO" id="GO:0046872">
    <property type="term" value="F:metal ion binding"/>
    <property type="evidence" value="ECO:0007669"/>
    <property type="project" value="UniProtKB-KW"/>
</dbReference>
<evidence type="ECO:0000313" key="7">
    <source>
        <dbReference type="Proteomes" id="UP000623215"/>
    </source>
</evidence>
<gene>
    <name evidence="6" type="ORF">EYH55_06080</name>
</gene>
<proteinExistence type="inferred from homology"/>
<dbReference type="NCBIfam" id="TIGR00040">
    <property type="entry name" value="yfcE"/>
    <property type="match status" value="1"/>
</dbReference>
<accession>A0A832ZZM1</accession>
<dbReference type="AlphaFoldDB" id="A0A832ZZM1"/>
<sequence length="176" mass="20387">MKIGILSDTHDYLPNIRKAIELFNREKVEMLIHCGDFVSLFVIKEFKNFKGKIWATYGNNDGERTKLKEWLKELNPENEIDDYLTFKIEDLKFFVLHGTNREVLEAIIKSKNYDVVIYGHTHKRVFKEEDGVLVINPGECCGYLSGTATVGIFDTETKEYREFVLKGGNLEVGDRE</sequence>
<evidence type="ECO:0000256" key="2">
    <source>
        <dbReference type="ARBA" id="ARBA00022723"/>
    </source>
</evidence>
<dbReference type="InterPro" id="IPR024654">
    <property type="entry name" value="Calcineurin-like_PHP_lpxH"/>
</dbReference>
<dbReference type="GO" id="GO:0016787">
    <property type="term" value="F:hydrolase activity"/>
    <property type="evidence" value="ECO:0007669"/>
    <property type="project" value="UniProtKB-UniRule"/>
</dbReference>